<comment type="caution">
    <text evidence="6">The sequence shown here is derived from an EMBL/GenBank/DDBJ whole genome shotgun (WGS) entry which is preliminary data.</text>
</comment>
<dbReference type="PANTHER" id="PTHR12302">
    <property type="entry name" value="EBNA2 BINDING PROTEIN P100"/>
    <property type="match status" value="1"/>
</dbReference>
<dbReference type="SMART" id="SM00318">
    <property type="entry name" value="SNc"/>
    <property type="match status" value="1"/>
</dbReference>
<proteinExistence type="predicted"/>
<protein>
    <submittedName>
        <fullName evidence="6">Nuclease</fullName>
    </submittedName>
</protein>
<dbReference type="Pfam" id="PF00565">
    <property type="entry name" value="SNase"/>
    <property type="match status" value="1"/>
</dbReference>
<evidence type="ECO:0000313" key="7">
    <source>
        <dbReference type="Proteomes" id="UP000295023"/>
    </source>
</evidence>
<dbReference type="OrthoDB" id="9805504at2"/>
<dbReference type="InterPro" id="IPR035437">
    <property type="entry name" value="SNase_OB-fold_sf"/>
</dbReference>
<keyword evidence="2" id="KW-0255">Endonuclease</keyword>
<evidence type="ECO:0000259" key="5">
    <source>
        <dbReference type="PROSITE" id="PS50830"/>
    </source>
</evidence>
<keyword evidence="3" id="KW-0378">Hydrolase</keyword>
<evidence type="ECO:0000256" key="1">
    <source>
        <dbReference type="ARBA" id="ARBA00022722"/>
    </source>
</evidence>
<keyword evidence="7" id="KW-1185">Reference proteome</keyword>
<reference evidence="6 7" key="1">
    <citation type="submission" date="2019-03" db="EMBL/GenBank/DDBJ databases">
        <title>Paracraurococcus aquatilis NE82 genome sequence.</title>
        <authorList>
            <person name="Zhao Y."/>
            <person name="Du Z."/>
        </authorList>
    </citation>
    <scope>NUCLEOTIDE SEQUENCE [LARGE SCALE GENOMIC DNA]</scope>
    <source>
        <strain evidence="6 7">NE82</strain>
    </source>
</reference>
<accession>A0A4R4D4D9</accession>
<evidence type="ECO:0000256" key="2">
    <source>
        <dbReference type="ARBA" id="ARBA00022759"/>
    </source>
</evidence>
<evidence type="ECO:0000313" key="6">
    <source>
        <dbReference type="EMBL" id="TCZ51105.1"/>
    </source>
</evidence>
<dbReference type="InterPro" id="IPR016071">
    <property type="entry name" value="Staphylococal_nuclease_OB-fold"/>
</dbReference>
<feature type="compositionally biased region" description="Pro residues" evidence="4">
    <location>
        <begin position="175"/>
        <end position="185"/>
    </location>
</feature>
<keyword evidence="1" id="KW-0540">Nuclease</keyword>
<evidence type="ECO:0000256" key="4">
    <source>
        <dbReference type="SAM" id="MobiDB-lite"/>
    </source>
</evidence>
<dbReference type="EMBL" id="SKBM01000059">
    <property type="protein sequence ID" value="TCZ51105.1"/>
    <property type="molecule type" value="Genomic_DNA"/>
</dbReference>
<dbReference type="Proteomes" id="UP000295023">
    <property type="component" value="Unassembled WGS sequence"/>
</dbReference>
<feature type="region of interest" description="Disordered" evidence="4">
    <location>
        <begin position="161"/>
        <end position="192"/>
    </location>
</feature>
<gene>
    <name evidence="6" type="ORF">EXY23_27060</name>
</gene>
<dbReference type="GO" id="GO:0016787">
    <property type="term" value="F:hydrolase activity"/>
    <property type="evidence" value="ECO:0007669"/>
    <property type="project" value="UniProtKB-KW"/>
</dbReference>
<evidence type="ECO:0000256" key="3">
    <source>
        <dbReference type="ARBA" id="ARBA00022801"/>
    </source>
</evidence>
<name>A0A4R4D4D9_9PROT</name>
<dbReference type="PANTHER" id="PTHR12302:SF3">
    <property type="entry name" value="SERINE_THREONINE-PROTEIN KINASE 31"/>
    <property type="match status" value="1"/>
</dbReference>
<organism evidence="6 7">
    <name type="scientific">Roseicella aquatilis</name>
    <dbReference type="NCBI Taxonomy" id="2527868"/>
    <lineage>
        <taxon>Bacteria</taxon>
        <taxon>Pseudomonadati</taxon>
        <taxon>Pseudomonadota</taxon>
        <taxon>Alphaproteobacteria</taxon>
        <taxon>Acetobacterales</taxon>
        <taxon>Roseomonadaceae</taxon>
        <taxon>Roseicella</taxon>
    </lineage>
</organism>
<feature type="domain" description="TNase-like" evidence="5">
    <location>
        <begin position="37"/>
        <end position="148"/>
    </location>
</feature>
<dbReference type="SUPFAM" id="SSF50199">
    <property type="entry name" value="Staphylococcal nuclease"/>
    <property type="match status" value="1"/>
</dbReference>
<dbReference type="Gene3D" id="2.40.50.90">
    <property type="match status" value="1"/>
</dbReference>
<sequence length="234" mass="25268">MRLGLRAAPRRPAQSDGVPRLWHGAGAASSRFSLIGVHGDTLTVPTEDRRQAKVRLAEIDTTESGQPYGNRARQALSDLAFGQSVRVVVQDTDRYGRTVGRVHAGDREVNTAMVREGAARVYRQYNRDPSLLALEAEARAARRGLWALPGAGRTPPWEWRKMARTGGQPAGGAEPAPPPVPPQAPPRSTSAKGGFACGTKTYCREMTSCAEARFHLSLCGPTRLDGVPCESLCR</sequence>
<dbReference type="GO" id="GO:0004519">
    <property type="term" value="F:endonuclease activity"/>
    <property type="evidence" value="ECO:0007669"/>
    <property type="project" value="UniProtKB-KW"/>
</dbReference>
<dbReference type="AlphaFoldDB" id="A0A4R4D4D9"/>
<dbReference type="PROSITE" id="PS50830">
    <property type="entry name" value="TNASE_3"/>
    <property type="match status" value="1"/>
</dbReference>